<name>A0A7J7CI38_TRIWF</name>
<proteinExistence type="predicted"/>
<dbReference type="SUPFAM" id="SSF52058">
    <property type="entry name" value="L domain-like"/>
    <property type="match status" value="1"/>
</dbReference>
<dbReference type="InterPro" id="IPR056789">
    <property type="entry name" value="LRR_R13L1-DRL21"/>
</dbReference>
<protein>
    <recommendedName>
        <fullName evidence="1">R13L1/DRL21-like LRR repeat region domain-containing protein</fullName>
    </recommendedName>
</protein>
<feature type="domain" description="R13L1/DRL21-like LRR repeat region" evidence="1">
    <location>
        <begin position="21"/>
        <end position="135"/>
    </location>
</feature>
<dbReference type="InterPro" id="IPR032675">
    <property type="entry name" value="LRR_dom_sf"/>
</dbReference>
<evidence type="ECO:0000313" key="3">
    <source>
        <dbReference type="Proteomes" id="UP000593562"/>
    </source>
</evidence>
<reference evidence="2 3" key="1">
    <citation type="journal article" date="2020" name="Nat. Commun.">
        <title>Genome of Tripterygium wilfordii and identification of cytochrome P450 involved in triptolide biosynthesis.</title>
        <authorList>
            <person name="Tu L."/>
            <person name="Su P."/>
            <person name="Zhang Z."/>
            <person name="Gao L."/>
            <person name="Wang J."/>
            <person name="Hu T."/>
            <person name="Zhou J."/>
            <person name="Zhang Y."/>
            <person name="Zhao Y."/>
            <person name="Liu Y."/>
            <person name="Song Y."/>
            <person name="Tong Y."/>
            <person name="Lu Y."/>
            <person name="Yang J."/>
            <person name="Xu C."/>
            <person name="Jia M."/>
            <person name="Peters R.J."/>
            <person name="Huang L."/>
            <person name="Gao W."/>
        </authorList>
    </citation>
    <scope>NUCLEOTIDE SEQUENCE [LARGE SCALE GENOMIC DNA]</scope>
    <source>
        <strain evidence="3">cv. XIE 37</strain>
        <tissue evidence="2">Leaf</tissue>
    </source>
</reference>
<dbReference type="PANTHER" id="PTHR47186">
    <property type="entry name" value="LEUCINE-RICH REPEAT-CONTAINING PROTEIN 57"/>
    <property type="match status" value="1"/>
</dbReference>
<dbReference type="PANTHER" id="PTHR47186:SF3">
    <property type="entry name" value="OS09G0267800 PROTEIN"/>
    <property type="match status" value="1"/>
</dbReference>
<dbReference type="InParanoid" id="A0A7J7CI38"/>
<dbReference type="Gene3D" id="3.80.10.10">
    <property type="entry name" value="Ribonuclease Inhibitor"/>
    <property type="match status" value="3"/>
</dbReference>
<dbReference type="Pfam" id="PF25019">
    <property type="entry name" value="LRR_R13L1-DRL21"/>
    <property type="match status" value="1"/>
</dbReference>
<evidence type="ECO:0000313" key="2">
    <source>
        <dbReference type="EMBL" id="KAF5733707.1"/>
    </source>
</evidence>
<dbReference type="SUPFAM" id="SSF52047">
    <property type="entry name" value="RNI-like"/>
    <property type="match status" value="1"/>
</dbReference>
<dbReference type="AlphaFoldDB" id="A0A7J7CI38"/>
<organism evidence="2 3">
    <name type="scientific">Tripterygium wilfordii</name>
    <name type="common">Thunder God vine</name>
    <dbReference type="NCBI Taxonomy" id="458696"/>
    <lineage>
        <taxon>Eukaryota</taxon>
        <taxon>Viridiplantae</taxon>
        <taxon>Streptophyta</taxon>
        <taxon>Embryophyta</taxon>
        <taxon>Tracheophyta</taxon>
        <taxon>Spermatophyta</taxon>
        <taxon>Magnoliopsida</taxon>
        <taxon>eudicotyledons</taxon>
        <taxon>Gunneridae</taxon>
        <taxon>Pentapetalae</taxon>
        <taxon>rosids</taxon>
        <taxon>fabids</taxon>
        <taxon>Celastrales</taxon>
        <taxon>Celastraceae</taxon>
        <taxon>Tripterygium</taxon>
    </lineage>
</organism>
<keyword evidence="3" id="KW-1185">Reference proteome</keyword>
<accession>A0A7J7CI38</accession>
<evidence type="ECO:0000259" key="1">
    <source>
        <dbReference type="Pfam" id="PF25019"/>
    </source>
</evidence>
<dbReference type="EMBL" id="JAAARO010000016">
    <property type="protein sequence ID" value="KAF5733707.1"/>
    <property type="molecule type" value="Genomic_DNA"/>
</dbReference>
<comment type="caution">
    <text evidence="2">The sequence shown here is derived from an EMBL/GenBank/DDBJ whole genome shotgun (WGS) entry which is preliminary data.</text>
</comment>
<dbReference type="Proteomes" id="UP000593562">
    <property type="component" value="Unassembled WGS sequence"/>
</dbReference>
<sequence length="448" mass="49600">MLTSLQTLSKFIVKEGDGATIAELNNLNNLRGSLSIQGLENVQDAELANLKGKQGLEELELEWTGHGKNDMSVLESLEPHQNLKRLTILAYGGAEFPYWMNNISLVFLDLWNCEETKVLPPLGQLRSLKELSIHGLRAVKSIGVELYGNAVVPFPLLERLGIGYMSEWIEWSHGNMGGEVFPNLQMLSIYQCPKWRGNLPSGLHRLRRLSELRIIGCPNLVSFAPMGLPRTLKSIKVEGCNALEYFPIIDTGDGMESLLEDLDIVGCSSLNYFERYFELPISLRRLTIQDCGNLLSLPDGLMVQDDNTNPSQSQSHLEYLKIKGCQGLTSLPTGKFPAALKTLEIKECHNLRQPIAEWGLGMLSSLETLEVSGTCPATADVVSFPVDNCSWLPTSLKHLHMKDFIHLESMSMGLQMLTSLESLSIGGCPKLQSLPASLSDFIISADEN</sequence>
<gene>
    <name evidence="2" type="ORF">HS088_TW16G00147</name>
</gene>